<dbReference type="SUPFAM" id="SSF52172">
    <property type="entry name" value="CheY-like"/>
    <property type="match status" value="1"/>
</dbReference>
<dbReference type="Gene3D" id="3.40.50.180">
    <property type="entry name" value="Methylesterase CheB, C-terminal domain"/>
    <property type="match status" value="1"/>
</dbReference>
<dbReference type="InterPro" id="IPR011006">
    <property type="entry name" value="CheY-like_superfamily"/>
</dbReference>
<feature type="active site" evidence="4 5">
    <location>
        <position position="365"/>
    </location>
</feature>
<dbReference type="CDD" id="cd17541">
    <property type="entry name" value="REC_CheB-like"/>
    <property type="match status" value="1"/>
</dbReference>
<feature type="active site" evidence="4 5">
    <location>
        <position position="268"/>
    </location>
</feature>
<keyword evidence="4" id="KW-0963">Cytoplasm</keyword>
<dbReference type="GO" id="GO:0006935">
    <property type="term" value="P:chemotaxis"/>
    <property type="evidence" value="ECO:0007669"/>
    <property type="project" value="UniProtKB-UniRule"/>
</dbReference>
<dbReference type="EC" id="3.1.1.61" evidence="4"/>
<dbReference type="InterPro" id="IPR035909">
    <property type="entry name" value="CheB_C"/>
</dbReference>
<dbReference type="GO" id="GO:0008984">
    <property type="term" value="F:protein-glutamate methylesterase activity"/>
    <property type="evidence" value="ECO:0007669"/>
    <property type="project" value="UniProtKB-UniRule"/>
</dbReference>
<dbReference type="InterPro" id="IPR008248">
    <property type="entry name" value="CheB-like"/>
</dbReference>
<dbReference type="Proteomes" id="UP000063718">
    <property type="component" value="Unassembled WGS sequence"/>
</dbReference>
<feature type="domain" description="CheB-type methylesterase" evidence="9">
    <location>
        <begin position="229"/>
        <end position="423"/>
    </location>
</feature>
<dbReference type="Pfam" id="PF01339">
    <property type="entry name" value="CheB_methylest"/>
    <property type="match status" value="1"/>
</dbReference>
<evidence type="ECO:0000256" key="2">
    <source>
        <dbReference type="ARBA" id="ARBA00024867"/>
    </source>
</evidence>
<reference evidence="10" key="1">
    <citation type="journal article" date="2014" name="Gene">
        <title>Genome-guided analysis of transformation efficiency and carbon dioxide assimilation by Moorella thermoacetica Y72.</title>
        <authorList>
            <person name="Tsukahara K."/>
            <person name="Kita A."/>
            <person name="Nakashimada Y."/>
            <person name="Hoshino T."/>
            <person name="Murakami K."/>
        </authorList>
    </citation>
    <scope>NUCLEOTIDE SEQUENCE [LARGE SCALE GENOMIC DNA]</scope>
    <source>
        <strain evidence="10">Y72</strain>
    </source>
</reference>
<dbReference type="InterPro" id="IPR000673">
    <property type="entry name" value="Sig_transdc_resp-reg_Me-estase"/>
</dbReference>
<dbReference type="HAMAP" id="MF_00099">
    <property type="entry name" value="CheB_chemtxs"/>
    <property type="match status" value="1"/>
</dbReference>
<feature type="active site" evidence="4 5">
    <location>
        <position position="241"/>
    </location>
</feature>
<evidence type="ECO:0000256" key="3">
    <source>
        <dbReference type="ARBA" id="ARBA00048267"/>
    </source>
</evidence>
<comment type="similarity">
    <text evidence="4">Belongs to the CheB family.</text>
</comment>
<comment type="subcellular location">
    <subcellularLocation>
        <location evidence="4">Cytoplasm</location>
    </subcellularLocation>
</comment>
<dbReference type="AlphaFoldDB" id="A0A0S6UBF6"/>
<feature type="domain" description="Response regulatory" evidence="8">
    <location>
        <begin position="6"/>
        <end position="123"/>
    </location>
</feature>
<comment type="PTM">
    <text evidence="4">Phosphorylated by CheA. Phosphorylation of the N-terminal regulatory domain activates the methylesterase activity.</text>
</comment>
<evidence type="ECO:0000256" key="7">
    <source>
        <dbReference type="SAM" id="MobiDB-lite"/>
    </source>
</evidence>
<organism evidence="10">
    <name type="scientific">Moorella thermoacetica Y72</name>
    <dbReference type="NCBI Taxonomy" id="1325331"/>
    <lineage>
        <taxon>Bacteria</taxon>
        <taxon>Bacillati</taxon>
        <taxon>Bacillota</taxon>
        <taxon>Clostridia</taxon>
        <taxon>Neomoorellales</taxon>
        <taxon>Neomoorellaceae</taxon>
        <taxon>Neomoorella</taxon>
    </lineage>
</organism>
<dbReference type="EMBL" id="DF238840">
    <property type="protein sequence ID" value="GAF26455.1"/>
    <property type="molecule type" value="Genomic_DNA"/>
</dbReference>
<comment type="function">
    <text evidence="2">May play the central regulatory role in sporulation. It may be an element of the effector pathway responsible for the activation of sporulation genes in response to nutritional stress. Spo0A may act in concert with spo0H (a sigma factor) to control the expression of some genes that are critical to the sporulation process.</text>
</comment>
<evidence type="ECO:0000259" key="9">
    <source>
        <dbReference type="PROSITE" id="PS50122"/>
    </source>
</evidence>
<keyword evidence="4 5" id="KW-0145">Chemotaxis</keyword>
<comment type="domain">
    <text evidence="4">Contains a C-terminal catalytic domain, and an N-terminal region which modulates catalytic activity.</text>
</comment>
<dbReference type="PROSITE" id="PS50110">
    <property type="entry name" value="RESPONSE_REGULATORY"/>
    <property type="match status" value="1"/>
</dbReference>
<dbReference type="SMART" id="SM00448">
    <property type="entry name" value="REC"/>
    <property type="match status" value="1"/>
</dbReference>
<accession>A0A0S6UBF6</accession>
<gene>
    <name evidence="4" type="primary">cheB</name>
    <name evidence="10" type="ORF">MTY_1795</name>
</gene>
<proteinExistence type="inferred from homology"/>
<dbReference type="RefSeq" id="WP_025774172.1">
    <property type="nucleotide sequence ID" value="NZ_DF238840.1"/>
</dbReference>
<dbReference type="PANTHER" id="PTHR42872:SF3">
    <property type="entry name" value="PROTEIN-GLUTAMATE METHYLESTERASE_PROTEIN-GLUTAMINE GLUTAMINASE 1"/>
    <property type="match status" value="1"/>
</dbReference>
<evidence type="ECO:0000256" key="5">
    <source>
        <dbReference type="PROSITE-ProRule" id="PRU00050"/>
    </source>
</evidence>
<keyword evidence="1 4" id="KW-0378">Hydrolase</keyword>
<comment type="function">
    <text evidence="4">Involved in chemotaxis. Part of a chemotaxis signal transduction system that modulates chemotaxis in response to various stimuli. Catalyzes the demethylation of specific methylglutamate residues introduced into the chemoreceptors (methyl-accepting chemotaxis proteins or MCP) by CheR. Also mediates the irreversible deamidation of specific glutamine residues to glutamic acid.</text>
</comment>
<comment type="catalytic activity">
    <reaction evidence="3 4">
        <text>[protein]-L-glutamate 5-O-methyl ester + H2O = L-glutamyl-[protein] + methanol + H(+)</text>
        <dbReference type="Rhea" id="RHEA:23236"/>
        <dbReference type="Rhea" id="RHEA-COMP:10208"/>
        <dbReference type="Rhea" id="RHEA-COMP:10311"/>
        <dbReference type="ChEBI" id="CHEBI:15377"/>
        <dbReference type="ChEBI" id="CHEBI:15378"/>
        <dbReference type="ChEBI" id="CHEBI:17790"/>
        <dbReference type="ChEBI" id="CHEBI:29973"/>
        <dbReference type="ChEBI" id="CHEBI:82795"/>
        <dbReference type="EC" id="3.1.1.61"/>
    </reaction>
</comment>
<dbReference type="PANTHER" id="PTHR42872">
    <property type="entry name" value="PROTEIN-GLUTAMATE METHYLESTERASE/PROTEIN-GLUTAMINE GLUTAMINASE"/>
    <property type="match status" value="1"/>
</dbReference>
<dbReference type="PROSITE" id="PS50122">
    <property type="entry name" value="CHEB"/>
    <property type="match status" value="1"/>
</dbReference>
<protein>
    <recommendedName>
        <fullName evidence="4">Protein-glutamate methylesterase/protein-glutamine glutaminase</fullName>
        <ecNumber evidence="4">3.1.1.61</ecNumber>
        <ecNumber evidence="4">3.5.1.44</ecNumber>
    </recommendedName>
</protein>
<dbReference type="Gene3D" id="3.40.50.2300">
    <property type="match status" value="1"/>
</dbReference>
<feature type="region of interest" description="Disordered" evidence="7">
    <location>
        <begin position="180"/>
        <end position="212"/>
    </location>
</feature>
<evidence type="ECO:0000259" key="8">
    <source>
        <dbReference type="PROSITE" id="PS50110"/>
    </source>
</evidence>
<dbReference type="Pfam" id="PF00072">
    <property type="entry name" value="Response_reg"/>
    <property type="match status" value="1"/>
</dbReference>
<comment type="catalytic activity">
    <reaction evidence="4">
        <text>L-glutaminyl-[protein] + H2O = L-glutamyl-[protein] + NH4(+)</text>
        <dbReference type="Rhea" id="RHEA:16441"/>
        <dbReference type="Rhea" id="RHEA-COMP:10207"/>
        <dbReference type="Rhea" id="RHEA-COMP:10208"/>
        <dbReference type="ChEBI" id="CHEBI:15377"/>
        <dbReference type="ChEBI" id="CHEBI:28938"/>
        <dbReference type="ChEBI" id="CHEBI:29973"/>
        <dbReference type="ChEBI" id="CHEBI:30011"/>
        <dbReference type="EC" id="3.5.1.44"/>
    </reaction>
</comment>
<keyword evidence="4 6" id="KW-0597">Phosphoprotein</keyword>
<dbReference type="GO" id="GO:0050568">
    <property type="term" value="F:protein-glutamine glutaminase activity"/>
    <property type="evidence" value="ECO:0007669"/>
    <property type="project" value="UniProtKB-UniRule"/>
</dbReference>
<dbReference type="InterPro" id="IPR001789">
    <property type="entry name" value="Sig_transdc_resp-reg_receiver"/>
</dbReference>
<name>A0A0S6UBF6_NEOTH</name>
<feature type="modified residue" description="4-aspartylphosphate" evidence="4 6">
    <location>
        <position position="57"/>
    </location>
</feature>
<evidence type="ECO:0000256" key="4">
    <source>
        <dbReference type="HAMAP-Rule" id="MF_00099"/>
    </source>
</evidence>
<evidence type="ECO:0000256" key="1">
    <source>
        <dbReference type="ARBA" id="ARBA00022801"/>
    </source>
</evidence>
<dbReference type="EC" id="3.5.1.44" evidence="4"/>
<sequence length="424" mass="43229">MNWPVRVLVVDDSAFSRRLVTDILQADPDIQVVGYARNGREALEKVASLQPRVVTLDQEMPVMDGLTTLTALMAGNPVAVIMLSSHTAAGAAVTIKALELGAVDFIPKPAPGDSLDDFTRQLTEKVKAAARVPVTRLCRGKNCRENTPAPFISPRPGREEAAAAGTGSAAATAAIGGRLSPGWSPGGKEGVAGAVSAGSSRGEAIRPGKGTPAALTGAVAAGAGRLPGRRPGIEVVAIGTSTGGPAALRQVLTALPGNLPAGIVIVQHMPAGFTGPLARRLDELAALEVREAVAGDILRPGLALLAPAGRQMLLERHGDAVQVHLAAEAGITTLFKPSVDALFLTVAREYGPRSLGVILTGMGNDGLRGLRAIKEQGGIVIAQDEATSVVYGMPRAAVEAGLADLVLPLEDIAPAIVALVTGAG</sequence>
<dbReference type="SUPFAM" id="SSF52738">
    <property type="entry name" value="Methylesterase CheB, C-terminal domain"/>
    <property type="match status" value="1"/>
</dbReference>
<evidence type="ECO:0000313" key="10">
    <source>
        <dbReference type="EMBL" id="GAF26455.1"/>
    </source>
</evidence>
<evidence type="ECO:0000256" key="6">
    <source>
        <dbReference type="PROSITE-ProRule" id="PRU00169"/>
    </source>
</evidence>
<dbReference type="CDD" id="cd16432">
    <property type="entry name" value="CheB_Rec"/>
    <property type="match status" value="1"/>
</dbReference>
<dbReference type="NCBIfam" id="NF001965">
    <property type="entry name" value="PRK00742.1"/>
    <property type="match status" value="1"/>
</dbReference>
<dbReference type="GO" id="GO:0000156">
    <property type="term" value="F:phosphorelay response regulator activity"/>
    <property type="evidence" value="ECO:0007669"/>
    <property type="project" value="InterPro"/>
</dbReference>
<dbReference type="GO" id="GO:0005737">
    <property type="term" value="C:cytoplasm"/>
    <property type="evidence" value="ECO:0007669"/>
    <property type="project" value="UniProtKB-SubCell"/>
</dbReference>